<dbReference type="Pfam" id="PF10035">
    <property type="entry name" value="DUF2179"/>
    <property type="match status" value="1"/>
</dbReference>
<keyword evidence="3 6" id="KW-0812">Transmembrane</keyword>
<dbReference type="EMBL" id="SCFR01000003">
    <property type="protein sequence ID" value="TFF67263.1"/>
    <property type="molecule type" value="Genomic_DNA"/>
</dbReference>
<proteinExistence type="predicted"/>
<dbReference type="AlphaFoldDB" id="A0A4R9C442"/>
<comment type="caution">
    <text evidence="8">The sequence shown here is derived from an EMBL/GenBank/DDBJ whole genome shotgun (WGS) entry which is preliminary data.</text>
</comment>
<feature type="transmembrane region" description="Helical" evidence="6">
    <location>
        <begin position="93"/>
        <end position="111"/>
    </location>
</feature>
<keyword evidence="9" id="KW-1185">Reference proteome</keyword>
<evidence type="ECO:0000256" key="4">
    <source>
        <dbReference type="ARBA" id="ARBA00022989"/>
    </source>
</evidence>
<dbReference type="Gene3D" id="3.30.70.120">
    <property type="match status" value="1"/>
</dbReference>
<dbReference type="Proteomes" id="UP000297454">
    <property type="component" value="Unassembled WGS sequence"/>
</dbReference>
<dbReference type="GO" id="GO:0005886">
    <property type="term" value="C:plasma membrane"/>
    <property type="evidence" value="ECO:0007669"/>
    <property type="project" value="UniProtKB-SubCell"/>
</dbReference>
<feature type="transmembrane region" description="Helical" evidence="6">
    <location>
        <begin position="69"/>
        <end position="87"/>
    </location>
</feature>
<evidence type="ECO:0000313" key="9">
    <source>
        <dbReference type="Proteomes" id="UP000297454"/>
    </source>
</evidence>
<keyword evidence="2" id="KW-1003">Cell membrane</keyword>
<dbReference type="PANTHER" id="PTHR33545:SF5">
    <property type="entry name" value="UPF0750 MEMBRANE PROTEIN YITT"/>
    <property type="match status" value="1"/>
</dbReference>
<feature type="transmembrane region" description="Helical" evidence="6">
    <location>
        <begin position="23"/>
        <end position="40"/>
    </location>
</feature>
<accession>A0A4R9C442</accession>
<keyword evidence="5 6" id="KW-0472">Membrane</keyword>
<dbReference type="RefSeq" id="WP_134743871.1">
    <property type="nucleotide sequence ID" value="NZ_JBFNFK010000004.1"/>
</dbReference>
<dbReference type="InterPro" id="IPR051461">
    <property type="entry name" value="UPF0750_membrane"/>
</dbReference>
<dbReference type="InterPro" id="IPR003740">
    <property type="entry name" value="YitT"/>
</dbReference>
<evidence type="ECO:0000256" key="6">
    <source>
        <dbReference type="SAM" id="Phobius"/>
    </source>
</evidence>
<dbReference type="PANTHER" id="PTHR33545">
    <property type="entry name" value="UPF0750 MEMBRANE PROTEIN YITT-RELATED"/>
    <property type="match status" value="1"/>
</dbReference>
<evidence type="ECO:0000256" key="5">
    <source>
        <dbReference type="ARBA" id="ARBA00023136"/>
    </source>
</evidence>
<evidence type="ECO:0000256" key="1">
    <source>
        <dbReference type="ARBA" id="ARBA00004651"/>
    </source>
</evidence>
<feature type="transmembrane region" description="Helical" evidence="6">
    <location>
        <begin position="174"/>
        <end position="202"/>
    </location>
</feature>
<dbReference type="PIRSF" id="PIRSF006483">
    <property type="entry name" value="Membrane_protein_YitT"/>
    <property type="match status" value="1"/>
</dbReference>
<reference evidence="8 9" key="1">
    <citation type="submission" date="2019-01" db="EMBL/GenBank/DDBJ databases">
        <title>Draft Genome Sequences of Helcococcus ovis Strains Isolated from the Uterus and Vagina of Dairy Cows with Metritis.</title>
        <authorList>
            <person name="Cunha F."/>
            <person name="Jeon S.J."/>
            <person name="Kutzer P."/>
            <person name="Galvao K.N."/>
        </authorList>
    </citation>
    <scope>NUCLEOTIDE SEQUENCE [LARGE SCALE GENOMIC DNA]</scope>
    <source>
        <strain evidence="8 9">KG-37</strain>
    </source>
</reference>
<dbReference type="InterPro" id="IPR015867">
    <property type="entry name" value="N-reg_PII/ATP_PRibTrfase_C"/>
</dbReference>
<feature type="domain" description="DUF2179" evidence="7">
    <location>
        <begin position="236"/>
        <end position="290"/>
    </location>
</feature>
<evidence type="ECO:0000313" key="8">
    <source>
        <dbReference type="EMBL" id="TFF67263.1"/>
    </source>
</evidence>
<organism evidence="8 9">
    <name type="scientific">Helcococcus ovis</name>
    <dbReference type="NCBI Taxonomy" id="72026"/>
    <lineage>
        <taxon>Bacteria</taxon>
        <taxon>Bacillati</taxon>
        <taxon>Bacillota</taxon>
        <taxon>Tissierellia</taxon>
        <taxon>Tissierellales</taxon>
        <taxon>Peptoniphilaceae</taxon>
        <taxon>Helcococcus</taxon>
    </lineage>
</organism>
<protein>
    <submittedName>
        <fullName evidence="8">YitT family protein</fullName>
    </submittedName>
</protein>
<dbReference type="Pfam" id="PF02588">
    <property type="entry name" value="YitT_membrane"/>
    <property type="match status" value="1"/>
</dbReference>
<evidence type="ECO:0000256" key="3">
    <source>
        <dbReference type="ARBA" id="ARBA00022692"/>
    </source>
</evidence>
<evidence type="ECO:0000259" key="7">
    <source>
        <dbReference type="Pfam" id="PF10035"/>
    </source>
</evidence>
<feature type="transmembrane region" description="Helical" evidence="6">
    <location>
        <begin position="123"/>
        <end position="141"/>
    </location>
</feature>
<sequence>MKKISLRPKLGQEHKPMSKTKEFILLNIGILLTAIGVYYFKFPNHFAIGGVSGISVILHAVFPSMNAATFNLIFNMILLLIGIFFFGKNFGIKTAYATIVISLLVQFFSICYPITKPFTNQPLLELIYAVLLPGVGGGLLFNCKASSGGTDIVAMILKKYTSLDIGRALLVSDILITALSFKIFGALTGLLAMLGLIAKAFLIDITIENINRVKLFSIVTEYPDEIIEFIKNDLHRGGTRFNGVGIYMNKEKTMINVAVSNYEGVLLRDFARKHDPNCFITILNTSQIVGKGFHFVS</sequence>
<gene>
    <name evidence="8" type="ORF">EQF91_01165</name>
</gene>
<evidence type="ECO:0000256" key="2">
    <source>
        <dbReference type="ARBA" id="ARBA00022475"/>
    </source>
</evidence>
<keyword evidence="4 6" id="KW-1133">Transmembrane helix</keyword>
<name>A0A4R9C442_9FIRM</name>
<dbReference type="InterPro" id="IPR019264">
    <property type="entry name" value="DUF2179"/>
</dbReference>
<comment type="subcellular location">
    <subcellularLocation>
        <location evidence="1">Cell membrane</location>
        <topology evidence="1">Multi-pass membrane protein</topology>
    </subcellularLocation>
</comment>
<dbReference type="CDD" id="cd16380">
    <property type="entry name" value="YitT_C"/>
    <property type="match status" value="1"/>
</dbReference>